<dbReference type="GeneID" id="48599134"/>
<accession>A0A3S4ZVL6</accession>
<sequence>MAYATGTAQNERDLLDKINKFLTEDETLKRDGQAWTVLLDRKLNETATKKEIRQIAWISTGTGVEQDIYLVASTDNLISADTYNLNFWGGTFFNEKAVTPTEIHKGLINASPGVVLFADNRPIEYHIVANGRCCKIITRISQVCSSAYLGFILPTVPPTEYPYPLCVAGSAPVVDENNRAVQVRYSQTGELHSSIVDAKYGNCWLFTPDQSWRDFYGSSYKNLRSDSRRQALFPLCNYEIFSSHQQPRSIDSMGESQGGAYPLIPVEFISLKDSSQGRNRWGAFDGVYWIPGIQRAAGDQVTITEGRKGLVFNGGYRVATKDYFVIETTTEI</sequence>
<dbReference type="AlphaFoldDB" id="A0A3S4ZVL6"/>
<reference evidence="1 2" key="1">
    <citation type="submission" date="2018-12" db="EMBL/GenBank/DDBJ databases">
        <authorList>
            <consortium name="Pathogen Informatics"/>
        </authorList>
    </citation>
    <scope>NUCLEOTIDE SEQUENCE [LARGE SCALE GENOMIC DNA]</scope>
    <source>
        <strain evidence="1 2">NCTC10976</strain>
    </source>
</reference>
<organism evidence="1 2">
    <name type="scientific">Actinobacillus pleuropneumoniae</name>
    <name type="common">Haemophilus pleuropneumoniae</name>
    <dbReference type="NCBI Taxonomy" id="715"/>
    <lineage>
        <taxon>Bacteria</taxon>
        <taxon>Pseudomonadati</taxon>
        <taxon>Pseudomonadota</taxon>
        <taxon>Gammaproteobacteria</taxon>
        <taxon>Pasteurellales</taxon>
        <taxon>Pasteurellaceae</taxon>
        <taxon>Actinobacillus</taxon>
    </lineage>
</organism>
<dbReference type="RefSeq" id="WP_005597537.1">
    <property type="nucleotide sequence ID" value="NZ_CBDBSX010000023.1"/>
</dbReference>
<proteinExistence type="predicted"/>
<gene>
    <name evidence="1" type="ORF">NCTC10976_01114</name>
</gene>
<protein>
    <recommendedName>
        <fullName evidence="3">Virion structural protein</fullName>
    </recommendedName>
</protein>
<dbReference type="Proteomes" id="UP000275510">
    <property type="component" value="Chromosome"/>
</dbReference>
<evidence type="ECO:0000313" key="2">
    <source>
        <dbReference type="Proteomes" id="UP000275510"/>
    </source>
</evidence>
<dbReference type="EMBL" id="LR134515">
    <property type="protein sequence ID" value="VEJ17009.1"/>
    <property type="molecule type" value="Genomic_DNA"/>
</dbReference>
<evidence type="ECO:0008006" key="3">
    <source>
        <dbReference type="Google" id="ProtNLM"/>
    </source>
</evidence>
<name>A0A3S4ZVL6_ACTPL</name>
<evidence type="ECO:0000313" key="1">
    <source>
        <dbReference type="EMBL" id="VEJ17009.1"/>
    </source>
</evidence>